<organism evidence="2 3">
    <name type="scientific">Punica granatum</name>
    <name type="common">Pomegranate</name>
    <dbReference type="NCBI Taxonomy" id="22663"/>
    <lineage>
        <taxon>Eukaryota</taxon>
        <taxon>Viridiplantae</taxon>
        <taxon>Streptophyta</taxon>
        <taxon>Embryophyta</taxon>
        <taxon>Tracheophyta</taxon>
        <taxon>Spermatophyta</taxon>
        <taxon>Magnoliopsida</taxon>
        <taxon>eudicotyledons</taxon>
        <taxon>Gunneridae</taxon>
        <taxon>Pentapetalae</taxon>
        <taxon>rosids</taxon>
        <taxon>malvids</taxon>
        <taxon>Myrtales</taxon>
        <taxon>Lythraceae</taxon>
        <taxon>Punica</taxon>
    </lineage>
</organism>
<dbReference type="Proteomes" id="UP000233551">
    <property type="component" value="Unassembled WGS sequence"/>
</dbReference>
<reference evidence="2 3" key="1">
    <citation type="submission" date="2017-11" db="EMBL/GenBank/DDBJ databases">
        <title>De-novo sequencing of pomegranate (Punica granatum L.) genome.</title>
        <authorList>
            <person name="Akparov Z."/>
            <person name="Amiraslanov A."/>
            <person name="Hajiyeva S."/>
            <person name="Abbasov M."/>
            <person name="Kaur K."/>
            <person name="Hamwieh A."/>
            <person name="Solovyev V."/>
            <person name="Salamov A."/>
            <person name="Braich B."/>
            <person name="Kosarev P."/>
            <person name="Mahmoud A."/>
            <person name="Hajiyev E."/>
            <person name="Babayeva S."/>
            <person name="Izzatullayeva V."/>
            <person name="Mammadov A."/>
            <person name="Mammadov A."/>
            <person name="Sharifova S."/>
            <person name="Ojaghi J."/>
            <person name="Eynullazada K."/>
            <person name="Bayramov B."/>
            <person name="Abdulazimova A."/>
            <person name="Shahmuradov I."/>
        </authorList>
    </citation>
    <scope>NUCLEOTIDE SEQUENCE [LARGE SCALE GENOMIC DNA]</scope>
    <source>
        <strain evidence="3">cv. AG2017</strain>
        <tissue evidence="2">Leaf</tissue>
    </source>
</reference>
<proteinExistence type="predicted"/>
<evidence type="ECO:0000313" key="3">
    <source>
        <dbReference type="Proteomes" id="UP000233551"/>
    </source>
</evidence>
<dbReference type="AlphaFoldDB" id="A0A2I0HRG5"/>
<keyword evidence="3" id="KW-1185">Reference proteome</keyword>
<dbReference type="EMBL" id="PGOL01005994">
    <property type="protein sequence ID" value="PKI34305.1"/>
    <property type="molecule type" value="Genomic_DNA"/>
</dbReference>
<name>A0A2I0HRG5_PUNGR</name>
<sequence>MELQRRDQELARAIAALERSRKRARGENFLASNSRAYGTQVLTTGGAPPVSHTLPIKNGRGKSTRCLRREYTTDSGSFSTAQDERATTTYPCRRTTSTSRSSLGPSPTTNFNKHATTWVRAATNDVYAVVGDSSTTACP</sequence>
<evidence type="ECO:0000313" key="2">
    <source>
        <dbReference type="EMBL" id="PKI34305.1"/>
    </source>
</evidence>
<accession>A0A2I0HRG5</accession>
<feature type="region of interest" description="Disordered" evidence="1">
    <location>
        <begin position="40"/>
        <end position="109"/>
    </location>
</feature>
<evidence type="ECO:0000256" key="1">
    <source>
        <dbReference type="SAM" id="MobiDB-lite"/>
    </source>
</evidence>
<gene>
    <name evidence="2" type="ORF">CRG98_045303</name>
</gene>
<comment type="caution">
    <text evidence="2">The sequence shown here is derived from an EMBL/GenBank/DDBJ whole genome shotgun (WGS) entry which is preliminary data.</text>
</comment>
<protein>
    <submittedName>
        <fullName evidence="2">Uncharacterized protein</fullName>
    </submittedName>
</protein>
<feature type="compositionally biased region" description="Low complexity" evidence="1">
    <location>
        <begin position="87"/>
        <end position="109"/>
    </location>
</feature>